<comment type="cofactor">
    <cofactor evidence="8">
        <name>a divalent metal cation</name>
        <dbReference type="ChEBI" id="CHEBI:60240"/>
    </cofactor>
    <text evidence="8">Binds 2 divalent metal cations per subunit. Site 1 may preferentially bind zinc ions, while site 2 has a preference for magnesium and/or manganese ions.</text>
</comment>
<dbReference type="InterPro" id="IPR003607">
    <property type="entry name" value="HD/PDEase_dom"/>
</dbReference>
<dbReference type="OrthoDB" id="546632at2759"/>
<evidence type="ECO:0000313" key="11">
    <source>
        <dbReference type="Proteomes" id="UP001152799"/>
    </source>
</evidence>
<feature type="binding site" evidence="6">
    <location>
        <position position="532"/>
    </location>
    <ligand>
        <name>AMP</name>
        <dbReference type="ChEBI" id="CHEBI:456215"/>
    </ligand>
</feature>
<proteinExistence type="inferred from homology"/>
<dbReference type="InterPro" id="IPR036971">
    <property type="entry name" value="PDEase_catalytic_dom_sf"/>
</dbReference>
<dbReference type="SUPFAM" id="SSF55781">
    <property type="entry name" value="GAF domain-like"/>
    <property type="match status" value="2"/>
</dbReference>
<dbReference type="PANTHER" id="PTHR11347">
    <property type="entry name" value="CYCLIC NUCLEOTIDE PHOSPHODIESTERASE"/>
    <property type="match status" value="1"/>
</dbReference>
<name>A0A9N9MT06_9CUCU</name>
<keyword evidence="4 8" id="KW-0378">Hydrolase</keyword>
<accession>A0A9N9MT06</accession>
<feature type="binding site" evidence="7">
    <location>
        <position position="532"/>
    </location>
    <ligand>
        <name>Zn(2+)</name>
        <dbReference type="ChEBI" id="CHEBI:29105"/>
        <label>1</label>
    </ligand>
</feature>
<dbReference type="SUPFAM" id="SSF109604">
    <property type="entry name" value="HD-domain/PDEase-like"/>
    <property type="match status" value="1"/>
</dbReference>
<dbReference type="Gene3D" id="1.10.1300.10">
    <property type="entry name" value="3'5'-cyclic nucleotide phosphodiesterase, catalytic domain"/>
    <property type="match status" value="1"/>
</dbReference>
<evidence type="ECO:0000256" key="6">
    <source>
        <dbReference type="PIRSR" id="PIRSR623088-2"/>
    </source>
</evidence>
<dbReference type="PROSITE" id="PS51845">
    <property type="entry name" value="PDEASE_I_2"/>
    <property type="match status" value="1"/>
</dbReference>
<organism evidence="10 11">
    <name type="scientific">Ceutorhynchus assimilis</name>
    <name type="common">cabbage seed weevil</name>
    <dbReference type="NCBI Taxonomy" id="467358"/>
    <lineage>
        <taxon>Eukaryota</taxon>
        <taxon>Metazoa</taxon>
        <taxon>Ecdysozoa</taxon>
        <taxon>Arthropoda</taxon>
        <taxon>Hexapoda</taxon>
        <taxon>Insecta</taxon>
        <taxon>Pterygota</taxon>
        <taxon>Neoptera</taxon>
        <taxon>Endopterygota</taxon>
        <taxon>Coleoptera</taxon>
        <taxon>Polyphaga</taxon>
        <taxon>Cucujiformia</taxon>
        <taxon>Curculionidae</taxon>
        <taxon>Ceutorhynchinae</taxon>
        <taxon>Ceutorhynchus</taxon>
    </lineage>
</organism>
<dbReference type="GO" id="GO:0004114">
    <property type="term" value="F:3',5'-cyclic-nucleotide phosphodiesterase activity"/>
    <property type="evidence" value="ECO:0007669"/>
    <property type="project" value="InterPro"/>
</dbReference>
<dbReference type="CDD" id="cd00077">
    <property type="entry name" value="HDc"/>
    <property type="match status" value="1"/>
</dbReference>
<feature type="binding site" evidence="6">
    <location>
        <position position="692"/>
    </location>
    <ligand>
        <name>AMP</name>
        <dbReference type="ChEBI" id="CHEBI:456215"/>
    </ligand>
</feature>
<dbReference type="GO" id="GO:0046872">
    <property type="term" value="F:metal ion binding"/>
    <property type="evidence" value="ECO:0007669"/>
    <property type="project" value="UniProtKB-KW"/>
</dbReference>
<feature type="binding site" evidence="7">
    <location>
        <position position="640"/>
    </location>
    <ligand>
        <name>Zn(2+)</name>
        <dbReference type="ChEBI" id="CHEBI:29105"/>
        <label>1</label>
    </ligand>
</feature>
<evidence type="ECO:0000256" key="1">
    <source>
        <dbReference type="ARBA" id="ARBA00007648"/>
    </source>
</evidence>
<dbReference type="InterPro" id="IPR023174">
    <property type="entry name" value="PDEase_CS"/>
</dbReference>
<dbReference type="PRINTS" id="PR00387">
    <property type="entry name" value="PDIESTERASE1"/>
</dbReference>
<feature type="binding site" evidence="6">
    <location>
        <position position="640"/>
    </location>
    <ligand>
        <name>AMP</name>
        <dbReference type="ChEBI" id="CHEBI:456215"/>
    </ligand>
</feature>
<keyword evidence="2" id="KW-0140">cGMP</keyword>
<feature type="active site" description="Proton donor" evidence="5">
    <location>
        <position position="493"/>
    </location>
</feature>
<gene>
    <name evidence="10" type="ORF">CEUTPL_LOCUS9840</name>
</gene>
<feature type="binding site" evidence="7">
    <location>
        <position position="531"/>
    </location>
    <ligand>
        <name>Zn(2+)</name>
        <dbReference type="ChEBI" id="CHEBI:29105"/>
        <label>1</label>
    </ligand>
</feature>
<keyword evidence="3 7" id="KW-0479">Metal-binding</keyword>
<dbReference type="InterPro" id="IPR029016">
    <property type="entry name" value="GAF-like_dom_sf"/>
</dbReference>
<dbReference type="Proteomes" id="UP001152799">
    <property type="component" value="Chromosome 5"/>
</dbReference>
<evidence type="ECO:0000313" key="10">
    <source>
        <dbReference type="EMBL" id="CAG9769329.1"/>
    </source>
</evidence>
<evidence type="ECO:0000256" key="7">
    <source>
        <dbReference type="PIRSR" id="PIRSR623088-3"/>
    </source>
</evidence>
<feature type="binding site" evidence="7">
    <location>
        <position position="532"/>
    </location>
    <ligand>
        <name>Zn(2+)</name>
        <dbReference type="ChEBI" id="CHEBI:29105"/>
        <label>2</label>
    </ligand>
</feature>
<feature type="domain" description="PDEase" evidence="9">
    <location>
        <begin position="407"/>
        <end position="735"/>
    </location>
</feature>
<dbReference type="InterPro" id="IPR003018">
    <property type="entry name" value="GAF"/>
</dbReference>
<dbReference type="InterPro" id="IPR023088">
    <property type="entry name" value="PDEase"/>
</dbReference>
<dbReference type="AlphaFoldDB" id="A0A9N9MT06"/>
<evidence type="ECO:0000256" key="3">
    <source>
        <dbReference type="ARBA" id="ARBA00022723"/>
    </source>
</evidence>
<evidence type="ECO:0000256" key="8">
    <source>
        <dbReference type="RuleBase" id="RU363067"/>
    </source>
</evidence>
<comment type="similarity">
    <text evidence="1 8">Belongs to the cyclic nucleotide phosphodiesterase family.</text>
</comment>
<dbReference type="EMBL" id="OU892281">
    <property type="protein sequence ID" value="CAG9769329.1"/>
    <property type="molecule type" value="Genomic_DNA"/>
</dbReference>
<keyword evidence="11" id="KW-1185">Reference proteome</keyword>
<reference evidence="10" key="1">
    <citation type="submission" date="2022-01" db="EMBL/GenBank/DDBJ databases">
        <authorList>
            <person name="King R."/>
        </authorList>
    </citation>
    <scope>NUCLEOTIDE SEQUENCE</scope>
</reference>
<dbReference type="Pfam" id="PF00233">
    <property type="entry name" value="PDEase_I"/>
    <property type="match status" value="1"/>
</dbReference>
<dbReference type="FunFam" id="3.30.450.40:FF:000138">
    <property type="entry name" value="Phosphodiesterase"/>
    <property type="match status" value="1"/>
</dbReference>
<evidence type="ECO:0000259" key="9">
    <source>
        <dbReference type="PROSITE" id="PS51845"/>
    </source>
</evidence>
<dbReference type="GO" id="GO:0007165">
    <property type="term" value="P:signal transduction"/>
    <property type="evidence" value="ECO:0007669"/>
    <property type="project" value="InterPro"/>
</dbReference>
<evidence type="ECO:0000256" key="4">
    <source>
        <dbReference type="ARBA" id="ARBA00022801"/>
    </source>
</evidence>
<dbReference type="InterPro" id="IPR002073">
    <property type="entry name" value="PDEase_catalytic_dom"/>
</dbReference>
<dbReference type="EC" id="3.1.4.-" evidence="8"/>
<feature type="binding site" evidence="7">
    <location>
        <position position="497"/>
    </location>
    <ligand>
        <name>Zn(2+)</name>
        <dbReference type="ChEBI" id="CHEBI:29105"/>
        <label>1</label>
    </ligand>
</feature>
<dbReference type="Pfam" id="PF01590">
    <property type="entry name" value="GAF"/>
    <property type="match status" value="2"/>
</dbReference>
<protein>
    <recommendedName>
        <fullName evidence="8">Phosphodiesterase</fullName>
        <ecNumber evidence="8">3.1.4.-</ecNumber>
    </recommendedName>
</protein>
<dbReference type="PROSITE" id="PS00126">
    <property type="entry name" value="PDEASE_I_1"/>
    <property type="match status" value="1"/>
</dbReference>
<dbReference type="SMART" id="SM00065">
    <property type="entry name" value="GAF"/>
    <property type="match status" value="2"/>
</dbReference>
<evidence type="ECO:0000256" key="5">
    <source>
        <dbReference type="PIRSR" id="PIRSR623088-1"/>
    </source>
</evidence>
<evidence type="ECO:0000256" key="2">
    <source>
        <dbReference type="ARBA" id="ARBA00022535"/>
    </source>
</evidence>
<feature type="binding site" evidence="6">
    <location>
        <begin position="493"/>
        <end position="497"/>
    </location>
    <ligand>
        <name>AMP</name>
        <dbReference type="ChEBI" id="CHEBI:456215"/>
    </ligand>
</feature>
<sequence length="751" mass="85542">MAGRDKKNKNLKQQMTLDTTDKATRRVIAPYVKIVRKSRGAIDKVQENAKFSYYLQNKPSVLMQDLSSFLSDSVDLASVLQETAQVLKVVTRASGATLYMVDSASEEIYQVPKNVTDERHKVNWRIQKGSTVAAFVALKKEFVLVEDILCDERFPAGLGYQDEMVKSVLCVPIVTTDGECYAIVEMYKSVPEGSFSKDDLKISIVVSGWMGAAIHQNRLRLSLQKQQELNDYLLDLIKYYFADNVSLEKLITEIVKFAKATLGAERGSFFIIDPDSSDMTAEVFDEGIDGTGTTMHKKNHKIRLGIDRSIPGLVARSGRTINLRDAYNDPIFFTPVEAKTGFITRSILCMPIVSLDNILGVVQVVNKLNGVVFTPSDENLFKTFSVYCALALHYAKLNVKMKRTALSNEANLKLLSLQIKPCVHDIQSFDKNTEVLIPSSFREWYISIEEEPIMPQMVYYMIKTIVGFEDLNTNLLRDFILTVRKCYRPNPYHNWEHAFNVAHCMFNICLRNKNLFTDIEIKSLVIACLCHDLDHGGYTNNFLQLTDDTLSQLYDESFLENHHYQVALLIYKVFSFYQVPNNIWKLIDKEIRHSILATDLANYFKVRMKLIQVFNEHHGIDWNNKSHRALSKAIMMTSCDLSGSCKPYMVAKGLTDNVITEFYNQGDKEKALGLQPLSLMDREKSGQIPEDQVNFLTIIVLPCTDMLKNILPNCGDMSVEAVLLRKTWQEIIELKGRKSWRQDDSVVNPID</sequence>
<dbReference type="Gene3D" id="3.30.450.40">
    <property type="match status" value="2"/>
</dbReference>
<dbReference type="SMART" id="SM00471">
    <property type="entry name" value="HDc"/>
    <property type="match status" value="1"/>
</dbReference>